<evidence type="ECO:0000256" key="6">
    <source>
        <dbReference type="ARBA" id="ARBA00023069"/>
    </source>
</evidence>
<dbReference type="AlphaFoldDB" id="A0A7S3IIZ4"/>
<name>A0A7S3IIZ4_9SPIT</name>
<accession>A0A7S3IIZ4</accession>
<keyword evidence="8" id="KW-0966">Cell projection</keyword>
<evidence type="ECO:0000256" key="3">
    <source>
        <dbReference type="ARBA" id="ARBA00022574"/>
    </source>
</evidence>
<dbReference type="GO" id="GO:0030991">
    <property type="term" value="C:intraciliary transport particle A"/>
    <property type="evidence" value="ECO:0007669"/>
    <property type="project" value="TreeGrafter"/>
</dbReference>
<keyword evidence="7" id="KW-0206">Cytoskeleton</keyword>
<evidence type="ECO:0000256" key="1">
    <source>
        <dbReference type="ARBA" id="ARBA00004120"/>
    </source>
</evidence>
<dbReference type="GO" id="GO:0035721">
    <property type="term" value="P:intraciliary retrograde transport"/>
    <property type="evidence" value="ECO:0007669"/>
    <property type="project" value="InterPro"/>
</dbReference>
<dbReference type="GO" id="GO:0060271">
    <property type="term" value="P:cilium assembly"/>
    <property type="evidence" value="ECO:0007669"/>
    <property type="project" value="TreeGrafter"/>
</dbReference>
<organism evidence="11">
    <name type="scientific">Strombidium inclinatum</name>
    <dbReference type="NCBI Taxonomy" id="197538"/>
    <lineage>
        <taxon>Eukaryota</taxon>
        <taxon>Sar</taxon>
        <taxon>Alveolata</taxon>
        <taxon>Ciliophora</taxon>
        <taxon>Intramacronucleata</taxon>
        <taxon>Spirotrichea</taxon>
        <taxon>Oligotrichia</taxon>
        <taxon>Strombidiidae</taxon>
        <taxon>Strombidium</taxon>
    </lineage>
</organism>
<feature type="domain" description="IFT121-like zinc finger" evidence="10">
    <location>
        <begin position="281"/>
        <end position="327"/>
    </location>
</feature>
<evidence type="ECO:0000256" key="7">
    <source>
        <dbReference type="ARBA" id="ARBA00023212"/>
    </source>
</evidence>
<comment type="subcellular location">
    <subcellularLocation>
        <location evidence="1">Cytoplasm</location>
        <location evidence="1">Cytoskeleton</location>
        <location evidence="1">Cilium basal body</location>
    </subcellularLocation>
</comment>
<dbReference type="GO" id="GO:0005929">
    <property type="term" value="C:cilium"/>
    <property type="evidence" value="ECO:0007669"/>
    <property type="project" value="TreeGrafter"/>
</dbReference>
<gene>
    <name evidence="11" type="ORF">SINC0208_LOCUS5397</name>
</gene>
<feature type="region of interest" description="Disordered" evidence="9">
    <location>
        <begin position="349"/>
        <end position="372"/>
    </location>
</feature>
<evidence type="ECO:0000256" key="4">
    <source>
        <dbReference type="ARBA" id="ARBA00022737"/>
    </source>
</evidence>
<dbReference type="EMBL" id="HBIH01013132">
    <property type="protein sequence ID" value="CAE0324775.1"/>
    <property type="molecule type" value="Transcribed_RNA"/>
</dbReference>
<protein>
    <recommendedName>
        <fullName evidence="10">IFT121-like zinc finger domain-containing protein</fullName>
    </recommendedName>
</protein>
<dbReference type="Pfam" id="PF23145">
    <property type="entry name" value="Zf_2nd_IFT121"/>
    <property type="match status" value="1"/>
</dbReference>
<evidence type="ECO:0000313" key="11">
    <source>
        <dbReference type="EMBL" id="CAE0324775.1"/>
    </source>
</evidence>
<dbReference type="InterPro" id="IPR056170">
    <property type="entry name" value="Znf_IFT121-like"/>
</dbReference>
<evidence type="ECO:0000256" key="2">
    <source>
        <dbReference type="ARBA" id="ARBA00022490"/>
    </source>
</evidence>
<keyword evidence="4" id="KW-0677">Repeat</keyword>
<keyword evidence="5" id="KW-0970">Cilium biogenesis/degradation</keyword>
<keyword evidence="6" id="KW-0969">Cilium</keyword>
<evidence type="ECO:0000256" key="5">
    <source>
        <dbReference type="ARBA" id="ARBA00022794"/>
    </source>
</evidence>
<dbReference type="InterPro" id="IPR040379">
    <property type="entry name" value="WDR19/dyf-2"/>
</dbReference>
<evidence type="ECO:0000256" key="8">
    <source>
        <dbReference type="ARBA" id="ARBA00023273"/>
    </source>
</evidence>
<keyword evidence="2" id="KW-0963">Cytoplasm</keyword>
<dbReference type="PANTHER" id="PTHR14920:SF0">
    <property type="entry name" value="WD REPEAT DOMAIN 19"/>
    <property type="match status" value="1"/>
</dbReference>
<feature type="compositionally biased region" description="Acidic residues" evidence="9">
    <location>
        <begin position="359"/>
        <end position="372"/>
    </location>
</feature>
<keyword evidence="3" id="KW-0853">WD repeat</keyword>
<evidence type="ECO:0000256" key="9">
    <source>
        <dbReference type="SAM" id="MobiDB-lite"/>
    </source>
</evidence>
<reference evidence="11" key="1">
    <citation type="submission" date="2021-01" db="EMBL/GenBank/DDBJ databases">
        <authorList>
            <person name="Corre E."/>
            <person name="Pelletier E."/>
            <person name="Niang G."/>
            <person name="Scheremetjew M."/>
            <person name="Finn R."/>
            <person name="Kale V."/>
            <person name="Holt S."/>
            <person name="Cochrane G."/>
            <person name="Meng A."/>
            <person name="Brown T."/>
            <person name="Cohen L."/>
        </authorList>
    </citation>
    <scope>NUCLEOTIDE SEQUENCE</scope>
    <source>
        <strain evidence="11">S3</strain>
    </source>
</reference>
<sequence>MDEYAKIILKIDEKNVDEHLKIAQYFEGKSEWGKAARHYEKSENFQKALKLYISEGESRIPDMIEMVSKVKIDALTHELVDYLMGETDNIPKEPQWTFKLYRAIGNVKQAVKIAINISHQEQEAGNYKYAHDVLLDTYKDIKVHSLKIPFDLNHKLMIIHSYQLAKRHMKMNSHMVAARMLIRVSKNISQFPHTTVNTLTTAVAECTLAGLKKEAYQQACVLIRPENFEKIPPKFKKKVESTARKRVAQEDEPEPLSPCPHCQFMLPETQLECPNCKNNLPFCIASGKHMILSEWSQCPNCKLCCIFSEMKKVLESTPECPMCESQVAPMSLKIADDSQAEFKALVNLMKDPTDNKEEGGEDADSDEDLLRD</sequence>
<dbReference type="PANTHER" id="PTHR14920">
    <property type="entry name" value="OSMOTIC AVOIDANCE ABNORMAL PROTEIN 1/WD REPEAT MEMBRANE PROTEIN"/>
    <property type="match status" value="1"/>
</dbReference>
<proteinExistence type="predicted"/>
<dbReference type="Pfam" id="PF23146">
    <property type="entry name" value="Zf_IFT144_1st"/>
    <property type="match status" value="1"/>
</dbReference>
<evidence type="ECO:0000259" key="10">
    <source>
        <dbReference type="Pfam" id="PF23145"/>
    </source>
</evidence>